<evidence type="ECO:0000313" key="2">
    <source>
        <dbReference type="Proteomes" id="UP001610810"/>
    </source>
</evidence>
<keyword evidence="2" id="KW-1185">Reference proteome</keyword>
<proteinExistence type="predicted"/>
<gene>
    <name evidence="1" type="ORF">ACH3YB_31470</name>
</gene>
<dbReference type="Proteomes" id="UP001610810">
    <property type="component" value="Unassembled WGS sequence"/>
</dbReference>
<organism evidence="1 2">
    <name type="scientific">Streptomyces tendae</name>
    <dbReference type="NCBI Taxonomy" id="1932"/>
    <lineage>
        <taxon>Bacteria</taxon>
        <taxon>Bacillati</taxon>
        <taxon>Actinomycetota</taxon>
        <taxon>Actinomycetes</taxon>
        <taxon>Kitasatosporales</taxon>
        <taxon>Streptomycetaceae</taxon>
        <taxon>Streptomyces</taxon>
    </lineage>
</organism>
<accession>A0ABW7S7C6</accession>
<comment type="caution">
    <text evidence="1">The sequence shown here is derived from an EMBL/GenBank/DDBJ whole genome shotgun (WGS) entry which is preliminary data.</text>
</comment>
<dbReference type="RefSeq" id="WP_398353401.1">
    <property type="nucleotide sequence ID" value="NZ_JBIQWK010000011.1"/>
</dbReference>
<name>A0ABW7S7C6_STRTE</name>
<dbReference type="EMBL" id="JBIQWK010000011">
    <property type="protein sequence ID" value="MFI0576156.1"/>
    <property type="molecule type" value="Genomic_DNA"/>
</dbReference>
<dbReference type="SUPFAM" id="SSF46955">
    <property type="entry name" value="Putative DNA-binding domain"/>
    <property type="match status" value="1"/>
</dbReference>
<sequence length="132" mass="14725">MVDSTPGETYEQIAARHGRSLARVRNAWARHPAWPAPTGKRGKQLLFDPAAVDRAIREHIDRPPAALEDDRLYTAKEIEQLTGVTAATIRADRHKGRWPAPDDTSSRAHRWTGATVAQALAGRRAYRRAEGR</sequence>
<protein>
    <submittedName>
        <fullName evidence="1">Helix-turn-helix transcriptional regulator</fullName>
    </submittedName>
</protein>
<evidence type="ECO:0000313" key="1">
    <source>
        <dbReference type="EMBL" id="MFI0576156.1"/>
    </source>
</evidence>
<dbReference type="InterPro" id="IPR009061">
    <property type="entry name" value="DNA-bd_dom_put_sf"/>
</dbReference>
<reference evidence="1 2" key="1">
    <citation type="submission" date="2024-10" db="EMBL/GenBank/DDBJ databases">
        <authorList>
            <person name="Wannawong T."/>
            <person name="Kuncharoen N."/>
            <person name="Mhuantong W."/>
        </authorList>
    </citation>
    <scope>NUCLEOTIDE SEQUENCE [LARGE SCALE GENOMIC DNA]</scope>
    <source>
        <strain evidence="1 2">CALK1-4</strain>
    </source>
</reference>